<evidence type="ECO:0000256" key="1">
    <source>
        <dbReference type="ARBA" id="ARBA00004127"/>
    </source>
</evidence>
<feature type="transmembrane region" description="Helical" evidence="6">
    <location>
        <begin position="29"/>
        <end position="46"/>
    </location>
</feature>
<feature type="transmembrane region" description="Helical" evidence="6">
    <location>
        <begin position="115"/>
        <end position="133"/>
    </location>
</feature>
<evidence type="ECO:0000256" key="4">
    <source>
        <dbReference type="ARBA" id="ARBA00023136"/>
    </source>
</evidence>
<evidence type="ECO:0000259" key="7">
    <source>
        <dbReference type="Pfam" id="PF00361"/>
    </source>
</evidence>
<dbReference type="InterPro" id="IPR050616">
    <property type="entry name" value="CPA3_Na-H_Antiporter_A"/>
</dbReference>
<dbReference type="AlphaFoldDB" id="A0A1M7YV27"/>
<evidence type="ECO:0000256" key="3">
    <source>
        <dbReference type="ARBA" id="ARBA00022989"/>
    </source>
</evidence>
<evidence type="ECO:0000256" key="5">
    <source>
        <dbReference type="RuleBase" id="RU000320"/>
    </source>
</evidence>
<feature type="domain" description="NADH-Ubiquinone oxidoreductase (complex I) chain 5 N-terminal" evidence="8">
    <location>
        <begin position="70"/>
        <end position="102"/>
    </location>
</feature>
<dbReference type="InterPro" id="IPR001750">
    <property type="entry name" value="ND/Mrp_TM"/>
</dbReference>
<sequence length="480" mass="51939">MEMIGLFTIIVPFIGALVILFSPKTSAKWICQIFAALATLGTWFLASRFFVSGADTQAIPLMQIDHILIFGLVVDKVSTLISAVVVGLGLIVTVYSLGYMSRGNKEHPHEGDPRYYIFLLIFIGAMAGLVLSSTILGQLLFFEITGACSWSLIGYYQTPLAFRSALKALIVTHIASLGLFLAAALLFVHTGTFELTAIAGLDPTTKMLVMFGIMFAAWGKSAQLPMHMWLPDAMNAPTPVSAYLHAASMVKVGVYIFARGIISSGGNIPEIVGIVGIISAMVTMIYGFMMYLPQKDMKRLLAYSTITQLAYIFLALSMAALGSSLALESGITYIFNHAFAKSLFFLVAGSLSYACGTRMLPQISGLIRRSPLLGIGFCVAAMAIAGVPPFNGFFSKFPLIEAGFHLSSQYYWLTPVLILALAESVATFGWLLYWFGKTVVGEPSEVVEEMSPLPVYMKVTLIVLIAMSVFSSVIASAWLS</sequence>
<feature type="transmembrane region" description="Helical" evidence="6">
    <location>
        <begin position="139"/>
        <end position="156"/>
    </location>
</feature>
<feature type="transmembrane region" description="Helical" evidence="6">
    <location>
        <begin position="410"/>
        <end position="435"/>
    </location>
</feature>
<dbReference type="GO" id="GO:0012505">
    <property type="term" value="C:endomembrane system"/>
    <property type="evidence" value="ECO:0007669"/>
    <property type="project" value="UniProtKB-SubCell"/>
</dbReference>
<protein>
    <submittedName>
        <fullName evidence="9">NADH-quinone oxidoreductase subunit L</fullName>
        <ecNumber evidence="9">1.6.5.11</ecNumber>
    </submittedName>
</protein>
<feature type="domain" description="NADH:quinone oxidoreductase/Mrp antiporter transmembrane" evidence="7">
    <location>
        <begin position="136"/>
        <end position="414"/>
    </location>
</feature>
<gene>
    <name evidence="9" type="primary">nuoL</name>
    <name evidence="9" type="ORF">VQ7734_02253</name>
</gene>
<evidence type="ECO:0000256" key="6">
    <source>
        <dbReference type="SAM" id="Phobius"/>
    </source>
</evidence>
<feature type="transmembrane region" description="Helical" evidence="6">
    <location>
        <begin position="6"/>
        <end position="22"/>
    </location>
</feature>
<evidence type="ECO:0000259" key="8">
    <source>
        <dbReference type="Pfam" id="PF00662"/>
    </source>
</evidence>
<dbReference type="GO" id="GO:0016020">
    <property type="term" value="C:membrane"/>
    <property type="evidence" value="ECO:0007669"/>
    <property type="project" value="UniProtKB-SubCell"/>
</dbReference>
<dbReference type="RefSeq" id="WP_073582497.1">
    <property type="nucleotide sequence ID" value="NZ_AP024897.1"/>
</dbReference>
<dbReference type="PRINTS" id="PR01434">
    <property type="entry name" value="NADHDHGNASE5"/>
</dbReference>
<dbReference type="NCBIfam" id="NF005097">
    <property type="entry name" value="PRK06525.1"/>
    <property type="match status" value="1"/>
</dbReference>
<dbReference type="EMBL" id="FRFG01000026">
    <property type="protein sequence ID" value="SHO56484.1"/>
    <property type="molecule type" value="Genomic_DNA"/>
</dbReference>
<comment type="subcellular location">
    <subcellularLocation>
        <location evidence="1">Endomembrane system</location>
        <topology evidence="1">Multi-pass membrane protein</topology>
    </subcellularLocation>
    <subcellularLocation>
        <location evidence="5">Membrane</location>
        <topology evidence="5">Multi-pass membrane protein</topology>
    </subcellularLocation>
</comment>
<dbReference type="STRING" id="1117707.VQ7734_02253"/>
<dbReference type="Proteomes" id="UP000184600">
    <property type="component" value="Unassembled WGS sequence"/>
</dbReference>
<accession>A0A1M7YV27</accession>
<name>A0A1M7YV27_9VIBR</name>
<feature type="transmembrane region" description="Helical" evidence="6">
    <location>
        <begin position="242"/>
        <end position="262"/>
    </location>
</feature>
<organism evidence="9 10">
    <name type="scientific">Vibrio quintilis</name>
    <dbReference type="NCBI Taxonomy" id="1117707"/>
    <lineage>
        <taxon>Bacteria</taxon>
        <taxon>Pseudomonadati</taxon>
        <taxon>Pseudomonadota</taxon>
        <taxon>Gammaproteobacteria</taxon>
        <taxon>Vibrionales</taxon>
        <taxon>Vibrionaceae</taxon>
        <taxon>Vibrio</taxon>
    </lineage>
</organism>
<feature type="transmembrane region" description="Helical" evidence="6">
    <location>
        <begin position="455"/>
        <end position="479"/>
    </location>
</feature>
<dbReference type="Pfam" id="PF00662">
    <property type="entry name" value="Proton_antipo_N"/>
    <property type="match status" value="1"/>
</dbReference>
<keyword evidence="3 6" id="KW-1133">Transmembrane helix</keyword>
<keyword evidence="4 6" id="KW-0472">Membrane</keyword>
<dbReference type="OrthoDB" id="9768329at2"/>
<feature type="transmembrane region" description="Helical" evidence="6">
    <location>
        <begin position="168"/>
        <end position="188"/>
    </location>
</feature>
<evidence type="ECO:0000313" key="10">
    <source>
        <dbReference type="Proteomes" id="UP000184600"/>
    </source>
</evidence>
<dbReference type="PANTHER" id="PTHR43373:SF1">
    <property type="entry name" value="NA(+)_H(+) ANTIPORTER SUBUNIT A"/>
    <property type="match status" value="1"/>
</dbReference>
<keyword evidence="10" id="KW-1185">Reference proteome</keyword>
<reference evidence="10" key="1">
    <citation type="submission" date="2016-12" db="EMBL/GenBank/DDBJ databases">
        <authorList>
            <person name="Rodrigo-Torres L."/>
            <person name="Arahal R.D."/>
            <person name="Lucena T."/>
        </authorList>
    </citation>
    <scope>NUCLEOTIDE SEQUENCE [LARGE SCALE GENOMIC DNA]</scope>
</reference>
<evidence type="ECO:0000256" key="2">
    <source>
        <dbReference type="ARBA" id="ARBA00022692"/>
    </source>
</evidence>
<dbReference type="Pfam" id="PF00361">
    <property type="entry name" value="Proton_antipo_M"/>
    <property type="match status" value="1"/>
</dbReference>
<keyword evidence="9" id="KW-0560">Oxidoreductase</keyword>
<dbReference type="EC" id="1.6.5.11" evidence="9"/>
<proteinExistence type="predicted"/>
<dbReference type="PANTHER" id="PTHR43373">
    <property type="entry name" value="NA(+)/H(+) ANTIPORTER SUBUNIT"/>
    <property type="match status" value="1"/>
</dbReference>
<feature type="transmembrane region" description="Helical" evidence="6">
    <location>
        <begin position="372"/>
        <end position="390"/>
    </location>
</feature>
<dbReference type="InterPro" id="IPR001516">
    <property type="entry name" value="Proton_antipo_N"/>
</dbReference>
<feature type="transmembrane region" description="Helical" evidence="6">
    <location>
        <begin position="300"/>
        <end position="322"/>
    </location>
</feature>
<keyword evidence="2 5" id="KW-0812">Transmembrane</keyword>
<feature type="transmembrane region" description="Helical" evidence="6">
    <location>
        <begin position="342"/>
        <end position="360"/>
    </location>
</feature>
<feature type="transmembrane region" description="Helical" evidence="6">
    <location>
        <begin position="66"/>
        <end position="95"/>
    </location>
</feature>
<feature type="transmembrane region" description="Helical" evidence="6">
    <location>
        <begin position="268"/>
        <end position="288"/>
    </location>
</feature>
<evidence type="ECO:0000313" key="9">
    <source>
        <dbReference type="EMBL" id="SHO56484.1"/>
    </source>
</evidence>
<dbReference type="GO" id="GO:0016491">
    <property type="term" value="F:oxidoreductase activity"/>
    <property type="evidence" value="ECO:0007669"/>
    <property type="project" value="UniProtKB-KW"/>
</dbReference>